<dbReference type="InterPro" id="IPR039448">
    <property type="entry name" value="Beta_helix"/>
</dbReference>
<keyword evidence="3 9" id="KW-0418">Kinase</keyword>
<dbReference type="SMART" id="SM00287">
    <property type="entry name" value="SH3b"/>
    <property type="match status" value="1"/>
</dbReference>
<feature type="region of interest" description="Disordered" evidence="6">
    <location>
        <begin position="730"/>
        <end position="763"/>
    </location>
</feature>
<feature type="binding site" evidence="5">
    <location>
        <position position="41"/>
    </location>
    <ligand>
        <name>ATP</name>
        <dbReference type="ChEBI" id="CHEBI:30616"/>
    </ligand>
</feature>
<dbReference type="InterPro" id="IPR011050">
    <property type="entry name" value="Pectin_lyase_fold/virulence"/>
</dbReference>
<feature type="region of interest" description="Disordered" evidence="6">
    <location>
        <begin position="362"/>
        <end position="467"/>
    </location>
</feature>
<dbReference type="SMART" id="SM00710">
    <property type="entry name" value="PbH1"/>
    <property type="match status" value="14"/>
</dbReference>
<dbReference type="NCBIfam" id="TIGR03804">
    <property type="entry name" value="para_beta_helix"/>
    <property type="match status" value="2"/>
</dbReference>
<dbReference type="InterPro" id="IPR000719">
    <property type="entry name" value="Prot_kinase_dom"/>
</dbReference>
<organism evidence="9 10">
    <name type="scientific">Deinococcus wulumuqiensis</name>
    <dbReference type="NCBI Taxonomy" id="980427"/>
    <lineage>
        <taxon>Bacteria</taxon>
        <taxon>Thermotogati</taxon>
        <taxon>Deinococcota</taxon>
        <taxon>Deinococci</taxon>
        <taxon>Deinococcales</taxon>
        <taxon>Deinococcaceae</taxon>
        <taxon>Deinococcus</taxon>
    </lineage>
</organism>
<keyword evidence="4 5" id="KW-0067">ATP-binding</keyword>
<dbReference type="Proteomes" id="UP000253744">
    <property type="component" value="Plasmid pDrdA"/>
</dbReference>
<sequence>MPPGTTLAGGKYRLDKVLGQGGFGITYLASQTQLGARIAIKELFPSGSTRQSGKYVLPPAGTDPAGWAQTKQDFTAEGRTVARFNHPDIVRVMDLFEENGTAYLVMEFLEGQTLGSAIEKRGPLPPDEVVNIARRILGALSVVHGAGMLHRDIKPDNVYLDKAGRTVLIDFGSARDFAAGQTMSHTRLVTPGYAPLEQYSSSAKFGPYTDIYALGATLYHALTGHAPTPATDRTMGTPLAPLPPGTPPALREAIERSLAVKIDERPQSTQEVMALLSQVSVAPQAAPAPPVSRPAPQPPAPPRAPQPVPQRQPQPPSPFPQRQPQPQAQRRRGPGCGCLFPLLLLGGLALYGMNALGPILSEITPEQTRTETTTTTEQTRTETPTPAPSGDSGNDSASEGWEGGAPIDLGLPGTSGESEAGQSEAGATETEPGDGSGEAAQGTATPETAPTPTPAPDTASTPPASGELVVTAPNVDLRSAADAASASLGTLAAGSTVQLLQTQDGWYEVQTASGQRGWVSAQVALPVVGAEALQALQAAATQGGDVQLTPGVYRLEGPLVLAQTVRLTGAGRDRTWITSAAGGAVLTTRGDVTLRGVTVQWTGQTPGQVLLAEGGAVTLRESRLTGGVRDEAGVGLGSGLSLTQGAQGDVQDSELSGNAYGASVSDTARLKVAGSSLSDNALGGAVFQDSSGGEVRGSSLDRNGEHGLTVRHTAAPVVVDSLLRDNGGRGLSVEGQARPTVKRTTASGNKGQGVGVQDEAQPQLSGNKFSDNGQGVAYFGSAGGRASENELSGNGVGIAVEGRAAPDLRTNVIRGSRDAGLTYSGQAGGTASGNTVTGSAKPGISLWGEARPTLTGNVVQGGAQSGLVFAEQSGGTVTDNEVLGNALNGLVVSDRAAPEVRDNTFQDNGEAALVYKGEAGGRVSGNTCQGNGSDAIELQLTNVLAGPDLTAATCSVKTQVNW</sequence>
<geneLocation type="plasmid" evidence="10">
    <name>pdrda</name>
</geneLocation>
<dbReference type="SUPFAM" id="SSF56112">
    <property type="entry name" value="Protein kinase-like (PK-like)"/>
    <property type="match status" value="1"/>
</dbReference>
<dbReference type="InterPro" id="IPR022441">
    <property type="entry name" value="Para_beta_helix_rpt-2"/>
</dbReference>
<feature type="compositionally biased region" description="Pro residues" evidence="6">
    <location>
        <begin position="286"/>
        <end position="323"/>
    </location>
</feature>
<evidence type="ECO:0000259" key="8">
    <source>
        <dbReference type="PROSITE" id="PS51781"/>
    </source>
</evidence>
<keyword evidence="1" id="KW-0808">Transferase</keyword>
<dbReference type="Gene3D" id="1.10.510.10">
    <property type="entry name" value="Transferase(Phosphotransferase) domain 1"/>
    <property type="match status" value="1"/>
</dbReference>
<feature type="compositionally biased region" description="Low complexity" evidence="6">
    <location>
        <begin position="439"/>
        <end position="448"/>
    </location>
</feature>
<dbReference type="Gene3D" id="3.30.200.20">
    <property type="entry name" value="Phosphorylase Kinase, domain 1"/>
    <property type="match status" value="1"/>
</dbReference>
<dbReference type="PROSITE" id="PS51781">
    <property type="entry name" value="SH3B"/>
    <property type="match status" value="1"/>
</dbReference>
<dbReference type="PROSITE" id="PS50011">
    <property type="entry name" value="PROTEIN_KINASE_DOM"/>
    <property type="match status" value="1"/>
</dbReference>
<evidence type="ECO:0000259" key="7">
    <source>
        <dbReference type="PROSITE" id="PS50011"/>
    </source>
</evidence>
<feature type="compositionally biased region" description="Low complexity" evidence="6">
    <location>
        <begin position="364"/>
        <end position="384"/>
    </location>
</feature>
<dbReference type="InterPro" id="IPR017441">
    <property type="entry name" value="Protein_kinase_ATP_BS"/>
</dbReference>
<dbReference type="InterPro" id="IPR003646">
    <property type="entry name" value="SH3-like_bac-type"/>
</dbReference>
<dbReference type="SMART" id="SM00220">
    <property type="entry name" value="S_TKc"/>
    <property type="match status" value="1"/>
</dbReference>
<dbReference type="PROSITE" id="PS00108">
    <property type="entry name" value="PROTEIN_KINASE_ST"/>
    <property type="match status" value="1"/>
</dbReference>
<evidence type="ECO:0000256" key="5">
    <source>
        <dbReference type="PROSITE-ProRule" id="PRU10141"/>
    </source>
</evidence>
<dbReference type="InterPro" id="IPR012334">
    <property type="entry name" value="Pectin_lyas_fold"/>
</dbReference>
<accession>A0A345IL68</accession>
<dbReference type="InterPro" id="IPR011009">
    <property type="entry name" value="Kinase-like_dom_sf"/>
</dbReference>
<dbReference type="InterPro" id="IPR008271">
    <property type="entry name" value="Ser/Thr_kinase_AS"/>
</dbReference>
<dbReference type="Pfam" id="PF08239">
    <property type="entry name" value="SH3_3"/>
    <property type="match status" value="1"/>
</dbReference>
<evidence type="ECO:0000256" key="6">
    <source>
        <dbReference type="SAM" id="MobiDB-lite"/>
    </source>
</evidence>
<dbReference type="PANTHER" id="PTHR43289:SF34">
    <property type="entry name" value="SERINE_THREONINE-PROTEIN KINASE YBDM-RELATED"/>
    <property type="match status" value="1"/>
</dbReference>
<proteinExistence type="predicted"/>
<dbReference type="PANTHER" id="PTHR43289">
    <property type="entry name" value="MITOGEN-ACTIVATED PROTEIN KINASE KINASE KINASE 20-RELATED"/>
    <property type="match status" value="1"/>
</dbReference>
<dbReference type="GO" id="GO:0005524">
    <property type="term" value="F:ATP binding"/>
    <property type="evidence" value="ECO:0007669"/>
    <property type="project" value="UniProtKB-UniRule"/>
</dbReference>
<dbReference type="GO" id="GO:0004674">
    <property type="term" value="F:protein serine/threonine kinase activity"/>
    <property type="evidence" value="ECO:0007669"/>
    <property type="project" value="UniProtKB-KW"/>
</dbReference>
<protein>
    <submittedName>
        <fullName evidence="9">Serine/threonine protein kinase</fullName>
    </submittedName>
</protein>
<dbReference type="STRING" id="1288484.GCA_000348665_01921"/>
<keyword evidence="9" id="KW-0723">Serine/threonine-protein kinase</keyword>
<dbReference type="InterPro" id="IPR006626">
    <property type="entry name" value="PbH1"/>
</dbReference>
<dbReference type="CDD" id="cd14014">
    <property type="entry name" value="STKc_PknB_like"/>
    <property type="match status" value="1"/>
</dbReference>
<name>A0A345IL68_9DEIO</name>
<dbReference type="KEGG" id="dwu:DVJ83_14265"/>
<dbReference type="Pfam" id="PF13229">
    <property type="entry name" value="Beta_helix"/>
    <property type="match status" value="2"/>
</dbReference>
<feature type="region of interest" description="Disordered" evidence="6">
    <location>
        <begin position="284"/>
        <end position="333"/>
    </location>
</feature>
<feature type="domain" description="Protein kinase" evidence="7">
    <location>
        <begin position="12"/>
        <end position="276"/>
    </location>
</feature>
<dbReference type="SUPFAM" id="SSF51126">
    <property type="entry name" value="Pectin lyase-like"/>
    <property type="match status" value="2"/>
</dbReference>
<feature type="region of interest" description="Disordered" evidence="6">
    <location>
        <begin position="229"/>
        <end position="249"/>
    </location>
</feature>
<gene>
    <name evidence="9" type="ORF">DVJ83_14265</name>
</gene>
<evidence type="ECO:0000256" key="3">
    <source>
        <dbReference type="ARBA" id="ARBA00022777"/>
    </source>
</evidence>
<evidence type="ECO:0000313" key="9">
    <source>
        <dbReference type="EMBL" id="AXH00441.1"/>
    </source>
</evidence>
<keyword evidence="2 5" id="KW-0547">Nucleotide-binding</keyword>
<evidence type="ECO:0000256" key="1">
    <source>
        <dbReference type="ARBA" id="ARBA00022679"/>
    </source>
</evidence>
<dbReference type="Gene3D" id="2.30.30.40">
    <property type="entry name" value="SH3 Domains"/>
    <property type="match status" value="1"/>
</dbReference>
<dbReference type="EMBL" id="CP031159">
    <property type="protein sequence ID" value="AXH00441.1"/>
    <property type="molecule type" value="Genomic_DNA"/>
</dbReference>
<feature type="domain" description="SH3b" evidence="8">
    <location>
        <begin position="465"/>
        <end position="528"/>
    </location>
</feature>
<reference evidence="9 10" key="1">
    <citation type="submission" date="2018-07" db="EMBL/GenBank/DDBJ databases">
        <title>Complete Genome and Methylome Analysis of Deinococcus wulumuqiensis NEB 479.</title>
        <authorList>
            <person name="Fomenkov A."/>
            <person name="Luyten Y."/>
            <person name="Vincze T."/>
            <person name="Anton B.P."/>
            <person name="Clark T."/>
            <person name="Roberts R.J."/>
            <person name="Morgan R.D."/>
        </authorList>
    </citation>
    <scope>NUCLEOTIDE SEQUENCE [LARGE SCALE GENOMIC DNA]</scope>
    <source>
        <strain evidence="9 10">NEB 479</strain>
        <plasmid evidence="10">Plasmid pdrda</plasmid>
    </source>
</reference>
<evidence type="ECO:0000313" key="10">
    <source>
        <dbReference type="Proteomes" id="UP000253744"/>
    </source>
</evidence>
<evidence type="ECO:0000256" key="4">
    <source>
        <dbReference type="ARBA" id="ARBA00022840"/>
    </source>
</evidence>
<dbReference type="Pfam" id="PF00069">
    <property type="entry name" value="Pkinase"/>
    <property type="match status" value="1"/>
</dbReference>
<evidence type="ECO:0000256" key="2">
    <source>
        <dbReference type="ARBA" id="ARBA00022741"/>
    </source>
</evidence>
<dbReference type="AlphaFoldDB" id="A0A345IL68"/>
<dbReference type="PROSITE" id="PS00107">
    <property type="entry name" value="PROTEIN_KINASE_ATP"/>
    <property type="match status" value="1"/>
</dbReference>
<dbReference type="Gene3D" id="2.160.20.10">
    <property type="entry name" value="Single-stranded right-handed beta-helix, Pectin lyase-like"/>
    <property type="match status" value="2"/>
</dbReference>
<keyword evidence="9" id="KW-0614">Plasmid</keyword>